<accession>A0ABR1FM64</accession>
<feature type="signal peptide" evidence="1">
    <location>
        <begin position="1"/>
        <end position="27"/>
    </location>
</feature>
<organism evidence="2 3">
    <name type="scientific">Aureococcus anophagefferens</name>
    <name type="common">Harmful bloom alga</name>
    <dbReference type="NCBI Taxonomy" id="44056"/>
    <lineage>
        <taxon>Eukaryota</taxon>
        <taxon>Sar</taxon>
        <taxon>Stramenopiles</taxon>
        <taxon>Ochrophyta</taxon>
        <taxon>Pelagophyceae</taxon>
        <taxon>Pelagomonadales</taxon>
        <taxon>Pelagomonadaceae</taxon>
        <taxon>Aureococcus</taxon>
    </lineage>
</organism>
<dbReference type="PANTHER" id="PTHR37466">
    <property type="entry name" value="SLR1628 PROTEIN"/>
    <property type="match status" value="1"/>
</dbReference>
<reference evidence="2 3" key="1">
    <citation type="submission" date="2024-03" db="EMBL/GenBank/DDBJ databases">
        <title>Aureococcus anophagefferens CCMP1851 and Kratosvirus quantuckense: Draft genome of a second virus-susceptible host strain in the model system.</title>
        <authorList>
            <person name="Chase E."/>
            <person name="Truchon A.R."/>
            <person name="Schepens W."/>
            <person name="Wilhelm S.W."/>
        </authorList>
    </citation>
    <scope>NUCLEOTIDE SEQUENCE [LARGE SCALE GENOMIC DNA]</scope>
    <source>
        <strain evidence="2 3">CCMP1851</strain>
    </source>
</reference>
<dbReference type="EMBL" id="JBBJCI010000361">
    <property type="protein sequence ID" value="KAK7233359.1"/>
    <property type="molecule type" value="Genomic_DNA"/>
</dbReference>
<dbReference type="Pfam" id="PF09996">
    <property type="entry name" value="DUF2237"/>
    <property type="match status" value="1"/>
</dbReference>
<name>A0ABR1FM64_AURAN</name>
<evidence type="ECO:0000313" key="2">
    <source>
        <dbReference type="EMBL" id="KAK7233359.1"/>
    </source>
</evidence>
<gene>
    <name evidence="2" type="ORF">SO694_00108049</name>
</gene>
<evidence type="ECO:0000256" key="1">
    <source>
        <dbReference type="SAM" id="SignalP"/>
    </source>
</evidence>
<dbReference type="InterPro" id="IPR018714">
    <property type="entry name" value="DUF2237"/>
</dbReference>
<dbReference type="PANTHER" id="PTHR37466:SF1">
    <property type="entry name" value="SLR1628 PROTEIN"/>
    <property type="match status" value="1"/>
</dbReference>
<evidence type="ECO:0008006" key="4">
    <source>
        <dbReference type="Google" id="ProtNLM"/>
    </source>
</evidence>
<feature type="chain" id="PRO_5045122101" description="DUF2237 domain-containing protein" evidence="1">
    <location>
        <begin position="28"/>
        <end position="214"/>
    </location>
</feature>
<sequence length="214" mass="22308">MGARTTPSSTRCSLARVLVFGACGASALVPTSGPSRARRGAALFGGPVSGPGINPARNVVGGELECCCAEVRDTGIGTGFFRDGHCSTGPSDEGSHTVCVVATEAFLRFSEAAGNPLATPFPEYMFPGLEPGDRWCLCARRWAQARDAGFAPRLYLRSTHEKTLDVVALDELKTYALDLAEVEADLARVDGMREAMMRAAGLAADAPGAPSEAA</sequence>
<evidence type="ECO:0000313" key="3">
    <source>
        <dbReference type="Proteomes" id="UP001363151"/>
    </source>
</evidence>
<keyword evidence="3" id="KW-1185">Reference proteome</keyword>
<protein>
    <recommendedName>
        <fullName evidence="4">DUF2237 domain-containing protein</fullName>
    </recommendedName>
</protein>
<comment type="caution">
    <text evidence="2">The sequence shown here is derived from an EMBL/GenBank/DDBJ whole genome shotgun (WGS) entry which is preliminary data.</text>
</comment>
<keyword evidence="1" id="KW-0732">Signal</keyword>
<dbReference type="Gene3D" id="3.30.56.110">
    <property type="entry name" value="Protein of unknown function DUF2237"/>
    <property type="match status" value="1"/>
</dbReference>
<proteinExistence type="predicted"/>
<dbReference type="Proteomes" id="UP001363151">
    <property type="component" value="Unassembled WGS sequence"/>
</dbReference>